<dbReference type="InterPro" id="IPR032675">
    <property type="entry name" value="LRR_dom_sf"/>
</dbReference>
<dbReference type="GO" id="GO:0031146">
    <property type="term" value="P:SCF-dependent proteasomal ubiquitin-dependent protein catabolic process"/>
    <property type="evidence" value="ECO:0007669"/>
    <property type="project" value="TreeGrafter"/>
</dbReference>
<dbReference type="SUPFAM" id="SSF52047">
    <property type="entry name" value="RNI-like"/>
    <property type="match status" value="1"/>
</dbReference>
<dbReference type="InterPro" id="IPR057207">
    <property type="entry name" value="FBXL15_LRR"/>
</dbReference>
<dbReference type="PANTHER" id="PTHR13318">
    <property type="entry name" value="PARTNER OF PAIRED, ISOFORM B-RELATED"/>
    <property type="match status" value="1"/>
</dbReference>
<organism evidence="3 4">
    <name type="scientific">Durio zibethinus</name>
    <name type="common">Durian</name>
    <dbReference type="NCBI Taxonomy" id="66656"/>
    <lineage>
        <taxon>Eukaryota</taxon>
        <taxon>Viridiplantae</taxon>
        <taxon>Streptophyta</taxon>
        <taxon>Embryophyta</taxon>
        <taxon>Tracheophyta</taxon>
        <taxon>Spermatophyta</taxon>
        <taxon>Magnoliopsida</taxon>
        <taxon>eudicotyledons</taxon>
        <taxon>Gunneridae</taxon>
        <taxon>Pentapetalae</taxon>
        <taxon>rosids</taxon>
        <taxon>malvids</taxon>
        <taxon>Malvales</taxon>
        <taxon>Malvaceae</taxon>
        <taxon>Helicteroideae</taxon>
        <taxon>Durio</taxon>
    </lineage>
</organism>
<dbReference type="GO" id="GO:0019005">
    <property type="term" value="C:SCF ubiquitin ligase complex"/>
    <property type="evidence" value="ECO:0007669"/>
    <property type="project" value="TreeGrafter"/>
</dbReference>
<proteinExistence type="predicted"/>
<dbReference type="OrthoDB" id="10257471at2759"/>
<gene>
    <name evidence="4" type="primary">LOC111286396</name>
</gene>
<evidence type="ECO:0000313" key="4">
    <source>
        <dbReference type="RefSeq" id="XP_022732063.1"/>
    </source>
</evidence>
<reference evidence="4" key="1">
    <citation type="submission" date="2025-08" db="UniProtKB">
        <authorList>
            <consortium name="RefSeq"/>
        </authorList>
    </citation>
    <scope>IDENTIFICATION</scope>
    <source>
        <tissue evidence="4">Fruit stalk</tissue>
    </source>
</reference>
<dbReference type="GeneID" id="111286396"/>
<dbReference type="InterPro" id="IPR006553">
    <property type="entry name" value="Leu-rich_rpt_Cys-con_subtyp"/>
</dbReference>
<dbReference type="AlphaFoldDB" id="A0A6P5XV19"/>
<feature type="domain" description="F-box/LRR-repeat protein 15-like leucin rich repeat" evidence="2">
    <location>
        <begin position="407"/>
        <end position="572"/>
    </location>
</feature>
<dbReference type="RefSeq" id="XP_022732063.1">
    <property type="nucleotide sequence ID" value="XM_022876328.1"/>
</dbReference>
<evidence type="ECO:0000259" key="2">
    <source>
        <dbReference type="Pfam" id="PF25372"/>
    </source>
</evidence>
<name>A0A6P5XV19_DURZI</name>
<dbReference type="Gene3D" id="3.80.10.10">
    <property type="entry name" value="Ribonuclease Inhibitor"/>
    <property type="match status" value="2"/>
</dbReference>
<dbReference type="Proteomes" id="UP000515121">
    <property type="component" value="Unplaced"/>
</dbReference>
<feature type="region of interest" description="Disordered" evidence="1">
    <location>
        <begin position="15"/>
        <end position="43"/>
    </location>
</feature>
<keyword evidence="3" id="KW-1185">Reference proteome</keyword>
<evidence type="ECO:0000256" key="1">
    <source>
        <dbReference type="SAM" id="MobiDB-lite"/>
    </source>
</evidence>
<sequence length="697" mass="77987">MDDVWVFEKFDSRENEGILGGSEENNKEKSEGETTGFNRQQPTFNYDLNLQPEEVDFGFPEKQTESVVLGVDSKRMERYPDVEIVGSSSKKRRFSVEEKGKAKLDGFDDQEEKLNLDLKLRMMPTEIDSWFSILDPQVEAEKQNYAEIEFLGSANTVNPIIDRVVEEVSYKGYDEMDDFYVSRKREESRRHHEIARKFAQRLAHEVDSEGDLFKSSTKTDKDGALKNVVVDEEDKADDLQSPFGMATEMIKTRNSSATDRKKYSSDGLRSEFKWVPKNNKVSSFMALEVPSLLDLSFRTLAKNAEAMVSLQHVPDMLRHKLSQLVCDYRKMDAHFLELLASGSPTEIRVNDCSRVTEDEFTEIFGCCDTKNLIQVLQLDLCGSCMPDYVLEDTLARSTKSLPALVTLSLNGAYRLSDKGLNALAMSAPTLQSINLSQCSLLTSAGINNLASCFESTLRELYLDECHNIEAMVVLPTLKKLKCLEVLSLAGIQTVCDDFVIGMVEACGKNMKELVFANCVELTDISLKFVGKNCSRLCSLDLSYLRNLTDLSMKYLANGCPSINRLKLCRNGFSDEAIAAFLEASGSSLTELSLNNIVSVGLNTALSLAKCSRKLLSLDLSWCRSLTDEALGLIVDSCLSLRLLKLFGCTQITDVFLNGHSNTQVQIIGLKMTTISKHLNVLEPQEAPLRYSFVNSLC</sequence>
<protein>
    <submittedName>
        <fullName evidence="4">Uncharacterized protein LOC111286396 isoform X1</fullName>
    </submittedName>
</protein>
<dbReference type="SMART" id="SM00367">
    <property type="entry name" value="LRR_CC"/>
    <property type="match status" value="7"/>
</dbReference>
<accession>A0A6P5XV19</accession>
<dbReference type="PANTHER" id="PTHR13318:SF145">
    <property type="entry name" value="RAD7"/>
    <property type="match status" value="1"/>
</dbReference>
<dbReference type="Pfam" id="PF25372">
    <property type="entry name" value="DUF7885"/>
    <property type="match status" value="1"/>
</dbReference>
<dbReference type="KEGG" id="dzi:111286396"/>
<evidence type="ECO:0000313" key="3">
    <source>
        <dbReference type="Proteomes" id="UP000515121"/>
    </source>
</evidence>